<feature type="compositionally biased region" description="Acidic residues" evidence="1">
    <location>
        <begin position="130"/>
        <end position="139"/>
    </location>
</feature>
<sequence length="190" mass="19081">MPRIPKRLMALGGLAAAGLAVLRRRRADRPAIPSPTDAAPAPAPPAAPAPPVTPPAPPETASTAAAAAEPATPDSEVLAGRGTTSIDELVDRETAAAAAEAGAIGGPGVDDAHGHPAMEAVYEAGGGESEGFEASEEALIENATHGDGRADPISDAFTPEVEADEVTGRAGEADEERVSDSADDEDRPER</sequence>
<organism evidence="2 3">
    <name type="scientific">Baekduia soli</name>
    <dbReference type="NCBI Taxonomy" id="496014"/>
    <lineage>
        <taxon>Bacteria</taxon>
        <taxon>Bacillati</taxon>
        <taxon>Actinomycetota</taxon>
        <taxon>Thermoleophilia</taxon>
        <taxon>Solirubrobacterales</taxon>
        <taxon>Baekduiaceae</taxon>
        <taxon>Baekduia</taxon>
    </lineage>
</organism>
<dbReference type="KEGG" id="bsol:FSW04_08425"/>
<protein>
    <submittedName>
        <fullName evidence="2">Uncharacterized protein</fullName>
    </submittedName>
</protein>
<feature type="compositionally biased region" description="Low complexity" evidence="1">
    <location>
        <begin position="30"/>
        <end position="40"/>
    </location>
</feature>
<dbReference type="RefSeq" id="WP_146918234.1">
    <property type="nucleotide sequence ID" value="NZ_CP042430.1"/>
</dbReference>
<feature type="compositionally biased region" description="Acidic residues" evidence="1">
    <location>
        <begin position="173"/>
        <end position="190"/>
    </location>
</feature>
<name>A0A5B8U3Z7_9ACTN</name>
<reference evidence="2 3" key="1">
    <citation type="journal article" date="2018" name="J. Microbiol.">
        <title>Baekduia soli gen. nov., sp. nov., a novel bacterium isolated from the soil of Baekdu Mountain and proposal of a novel family name, Baekduiaceae fam. nov.</title>
        <authorList>
            <person name="An D.S."/>
            <person name="Siddiqi M.Z."/>
            <person name="Kim K.H."/>
            <person name="Yu H.S."/>
            <person name="Im W.T."/>
        </authorList>
    </citation>
    <scope>NUCLEOTIDE SEQUENCE [LARGE SCALE GENOMIC DNA]</scope>
    <source>
        <strain evidence="2 3">BR7-21</strain>
    </source>
</reference>
<evidence type="ECO:0000313" key="3">
    <source>
        <dbReference type="Proteomes" id="UP000321805"/>
    </source>
</evidence>
<evidence type="ECO:0000313" key="2">
    <source>
        <dbReference type="EMBL" id="QEC47598.1"/>
    </source>
</evidence>
<feature type="compositionally biased region" description="Low complexity" evidence="1">
    <location>
        <begin position="59"/>
        <end position="73"/>
    </location>
</feature>
<gene>
    <name evidence="2" type="ORF">FSW04_08425</name>
</gene>
<accession>A0A5B8U3Z7</accession>
<feature type="compositionally biased region" description="Pro residues" evidence="1">
    <location>
        <begin position="41"/>
        <end position="58"/>
    </location>
</feature>
<keyword evidence="3" id="KW-1185">Reference proteome</keyword>
<dbReference type="EMBL" id="CP042430">
    <property type="protein sequence ID" value="QEC47598.1"/>
    <property type="molecule type" value="Genomic_DNA"/>
</dbReference>
<feature type="region of interest" description="Disordered" evidence="1">
    <location>
        <begin position="27"/>
        <end position="190"/>
    </location>
</feature>
<dbReference type="AlphaFoldDB" id="A0A5B8U3Z7"/>
<dbReference type="Proteomes" id="UP000321805">
    <property type="component" value="Chromosome"/>
</dbReference>
<proteinExistence type="predicted"/>
<evidence type="ECO:0000256" key="1">
    <source>
        <dbReference type="SAM" id="MobiDB-lite"/>
    </source>
</evidence>